<dbReference type="Pfam" id="PF00275">
    <property type="entry name" value="EPSP_synthase"/>
    <property type="match status" value="1"/>
</dbReference>
<dbReference type="Proteomes" id="UP000426444">
    <property type="component" value="Chromosome"/>
</dbReference>
<dbReference type="InterPro" id="IPR036968">
    <property type="entry name" value="Enolpyruvate_Tfrase_sf"/>
</dbReference>
<comment type="catalytic activity">
    <reaction evidence="8">
        <text>3-phosphoshikimate + phosphoenolpyruvate = 5-O-(1-carboxyvinyl)-3-phosphoshikimate + phosphate</text>
        <dbReference type="Rhea" id="RHEA:21256"/>
        <dbReference type="ChEBI" id="CHEBI:43474"/>
        <dbReference type="ChEBI" id="CHEBI:57701"/>
        <dbReference type="ChEBI" id="CHEBI:58702"/>
        <dbReference type="ChEBI" id="CHEBI:145989"/>
        <dbReference type="EC" id="2.5.1.19"/>
    </reaction>
    <physiologicalReaction direction="left-to-right" evidence="8">
        <dbReference type="Rhea" id="RHEA:21257"/>
    </physiologicalReaction>
</comment>
<dbReference type="OrthoDB" id="9809920at2"/>
<dbReference type="SUPFAM" id="SSF55205">
    <property type="entry name" value="EPT/RTPC-like"/>
    <property type="match status" value="1"/>
</dbReference>
<keyword evidence="12" id="KW-1185">Reference proteome</keyword>
<keyword evidence="4 9" id="KW-0963">Cytoplasm</keyword>
<dbReference type="PANTHER" id="PTHR21090:SF5">
    <property type="entry name" value="PENTAFUNCTIONAL AROM POLYPEPTIDE"/>
    <property type="match status" value="1"/>
</dbReference>
<evidence type="ECO:0000256" key="9">
    <source>
        <dbReference type="HAMAP-Rule" id="MF_00210"/>
    </source>
</evidence>
<feature type="binding site" evidence="9">
    <location>
        <position position="26"/>
    </location>
    <ligand>
        <name>3-phosphoshikimate</name>
        <dbReference type="ChEBI" id="CHEBI:145989"/>
    </ligand>
</feature>
<evidence type="ECO:0000256" key="8">
    <source>
        <dbReference type="ARBA" id="ARBA00044633"/>
    </source>
</evidence>
<proteinExistence type="inferred from homology"/>
<dbReference type="PANTHER" id="PTHR21090">
    <property type="entry name" value="AROM/DEHYDROQUINATE SYNTHASE"/>
    <property type="match status" value="1"/>
</dbReference>
<dbReference type="GO" id="GO:0009423">
    <property type="term" value="P:chorismate biosynthetic process"/>
    <property type="evidence" value="ECO:0007669"/>
    <property type="project" value="UniProtKB-UniRule"/>
</dbReference>
<organism evidence="11 12">
    <name type="scientific">Candidatus Syntrophocurvum alkaliphilum</name>
    <dbReference type="NCBI Taxonomy" id="2293317"/>
    <lineage>
        <taxon>Bacteria</taxon>
        <taxon>Bacillati</taxon>
        <taxon>Bacillota</taxon>
        <taxon>Clostridia</taxon>
        <taxon>Eubacteriales</taxon>
        <taxon>Syntrophomonadaceae</taxon>
        <taxon>Candidatus Syntrophocurvum</taxon>
    </lineage>
</organism>
<dbReference type="KEGG" id="salq:SYNTR_1267"/>
<dbReference type="GO" id="GO:0009073">
    <property type="term" value="P:aromatic amino acid family biosynthetic process"/>
    <property type="evidence" value="ECO:0007669"/>
    <property type="project" value="UniProtKB-KW"/>
</dbReference>
<accession>A0A6I6DHQ5</accession>
<dbReference type="CDD" id="cd01556">
    <property type="entry name" value="EPSP_synthase"/>
    <property type="match status" value="1"/>
</dbReference>
<dbReference type="FunFam" id="3.65.10.10:FF:000005">
    <property type="entry name" value="3-phosphoshikimate 1-carboxyvinyltransferase"/>
    <property type="match status" value="1"/>
</dbReference>
<dbReference type="UniPathway" id="UPA00053">
    <property type="reaction ID" value="UER00089"/>
</dbReference>
<evidence type="ECO:0000256" key="2">
    <source>
        <dbReference type="ARBA" id="ARBA00004811"/>
    </source>
</evidence>
<dbReference type="PIRSF" id="PIRSF000505">
    <property type="entry name" value="EPSPS"/>
    <property type="match status" value="1"/>
</dbReference>
<comment type="similarity">
    <text evidence="3 9">Belongs to the EPSP synthase family.</text>
</comment>
<evidence type="ECO:0000256" key="6">
    <source>
        <dbReference type="ARBA" id="ARBA00022679"/>
    </source>
</evidence>
<dbReference type="PROSITE" id="PS00104">
    <property type="entry name" value="EPSP_SYNTHASE_1"/>
    <property type="match status" value="1"/>
</dbReference>
<feature type="binding site" evidence="9">
    <location>
        <position position="168"/>
    </location>
    <ligand>
        <name>phosphoenolpyruvate</name>
        <dbReference type="ChEBI" id="CHEBI:58702"/>
    </ligand>
</feature>
<feature type="domain" description="Enolpyruvate transferase" evidence="10">
    <location>
        <begin position="6"/>
        <end position="422"/>
    </location>
</feature>
<evidence type="ECO:0000256" key="7">
    <source>
        <dbReference type="ARBA" id="ARBA00023141"/>
    </source>
</evidence>
<dbReference type="AlphaFoldDB" id="A0A6I6DHQ5"/>
<dbReference type="EC" id="2.5.1.19" evidence="9"/>
<evidence type="ECO:0000259" key="10">
    <source>
        <dbReference type="Pfam" id="PF00275"/>
    </source>
</evidence>
<sequence>MKSVLTNSKPLKGEITVGPDKSISHRGVILSSVADGEGIVKNYLHSEDIFSTINCMNMLGVDIKITPEKLIIKGKGLNGLKEPNQVLDCGNSGTTMRLLSGVLASNKFFSVMSGDSSLNNRPMKRVIEPLKTMGVQVYAREDNYAPIAIQGSEQINGIEYRLPVASAQVKSSLILAGLKANSPSTIIEPAKTRDHTERMLKAMGADINQEGLQIKLNPVDELKPQEFIVPADISSAAFFIVAALIVKGSELKIREVGINSTRAGLINVLLNMGANIKLENEQIIGGEPVADIIVSYSQLKATDISGDIIPTLIDELPILAVAMATAEGESKVTGASELRVKETDRIKSTCSELQKIGVNIKELEDGFTVKGPNKLKGATVESYKDHRIAMSLAIAALIAEGEMLINDSEAVSISFPEFWDILNSAIK</sequence>
<comment type="subunit">
    <text evidence="9">Monomer.</text>
</comment>
<reference evidence="12" key="1">
    <citation type="journal article" date="2019" name="Microbiology">
        <title>Complete Genome Sequence of an Uncultured Bacterium of the Candidate Phylum Bipolaricaulota.</title>
        <authorList>
            <person name="Kadnikov V.V."/>
            <person name="Mardanov A.V."/>
            <person name="Beletsky A.V."/>
            <person name="Frank Y.A."/>
            <person name="Karnachuk O.V."/>
            <person name="Ravin N.V."/>
        </authorList>
    </citation>
    <scope>NUCLEOTIDE SEQUENCE [LARGE SCALE GENOMIC DNA]</scope>
</reference>
<feature type="binding site" evidence="9">
    <location>
        <position position="345"/>
    </location>
    <ligand>
        <name>phosphoenolpyruvate</name>
        <dbReference type="ChEBI" id="CHEBI:58702"/>
    </ligand>
</feature>
<gene>
    <name evidence="9" type="primary">aroA</name>
    <name evidence="11" type="ORF">SYNTR_1267</name>
</gene>
<feature type="binding site" evidence="9">
    <location>
        <position position="166"/>
    </location>
    <ligand>
        <name>3-phosphoshikimate</name>
        <dbReference type="ChEBI" id="CHEBI:145989"/>
    </ligand>
</feature>
<dbReference type="PROSITE" id="PS00885">
    <property type="entry name" value="EPSP_SYNTHASE_2"/>
    <property type="match status" value="1"/>
</dbReference>
<evidence type="ECO:0000313" key="11">
    <source>
        <dbReference type="EMBL" id="QGT99860.1"/>
    </source>
</evidence>
<feature type="binding site" evidence="9">
    <location>
        <position position="93"/>
    </location>
    <ligand>
        <name>phosphoenolpyruvate</name>
        <dbReference type="ChEBI" id="CHEBI:58702"/>
    </ligand>
</feature>
<feature type="binding site" evidence="9">
    <location>
        <position position="121"/>
    </location>
    <ligand>
        <name>phosphoenolpyruvate</name>
        <dbReference type="ChEBI" id="CHEBI:58702"/>
    </ligand>
</feature>
<evidence type="ECO:0000313" key="12">
    <source>
        <dbReference type="Proteomes" id="UP000426444"/>
    </source>
</evidence>
<evidence type="ECO:0000256" key="1">
    <source>
        <dbReference type="ARBA" id="ARBA00002174"/>
    </source>
</evidence>
<feature type="binding site" evidence="9">
    <location>
        <position position="22"/>
    </location>
    <ligand>
        <name>3-phosphoshikimate</name>
        <dbReference type="ChEBI" id="CHEBI:145989"/>
    </ligand>
</feature>
<dbReference type="NCBIfam" id="TIGR01356">
    <property type="entry name" value="aroA"/>
    <property type="match status" value="1"/>
</dbReference>
<dbReference type="InterPro" id="IPR013792">
    <property type="entry name" value="RNA3'P_cycl/enolpyr_Trfase_a/b"/>
</dbReference>
<comment type="subcellular location">
    <subcellularLocation>
        <location evidence="9">Cytoplasm</location>
    </subcellularLocation>
</comment>
<feature type="active site" description="Proton acceptor" evidence="9">
    <location>
        <position position="314"/>
    </location>
</feature>
<evidence type="ECO:0000256" key="3">
    <source>
        <dbReference type="ARBA" id="ARBA00009948"/>
    </source>
</evidence>
<feature type="binding site" evidence="9">
    <location>
        <position position="21"/>
    </location>
    <ligand>
        <name>phosphoenolpyruvate</name>
        <dbReference type="ChEBI" id="CHEBI:58702"/>
    </ligand>
</feature>
<dbReference type="HAMAP" id="MF_00210">
    <property type="entry name" value="EPSP_synth"/>
    <property type="match status" value="1"/>
</dbReference>
<dbReference type="InterPro" id="IPR001986">
    <property type="entry name" value="Enolpyruvate_Tfrase_dom"/>
</dbReference>
<feature type="binding site" evidence="9">
    <location>
        <position position="314"/>
    </location>
    <ligand>
        <name>3-phosphoshikimate</name>
        <dbReference type="ChEBI" id="CHEBI:145989"/>
    </ligand>
</feature>
<dbReference type="RefSeq" id="WP_156203710.1">
    <property type="nucleotide sequence ID" value="NZ_CP046457.1"/>
</dbReference>
<dbReference type="Gene3D" id="3.65.10.10">
    <property type="entry name" value="Enolpyruvate transferase domain"/>
    <property type="match status" value="2"/>
</dbReference>
<dbReference type="GO" id="GO:0008652">
    <property type="term" value="P:amino acid biosynthetic process"/>
    <property type="evidence" value="ECO:0007669"/>
    <property type="project" value="UniProtKB-KW"/>
</dbReference>
<name>A0A6I6DHQ5_9FIRM</name>
<feature type="binding site" evidence="9">
    <location>
        <position position="387"/>
    </location>
    <ligand>
        <name>phosphoenolpyruvate</name>
        <dbReference type="ChEBI" id="CHEBI:58702"/>
    </ligand>
</feature>
<dbReference type="InterPro" id="IPR023193">
    <property type="entry name" value="EPSP_synthase_CS"/>
</dbReference>
<keyword evidence="6 9" id="KW-0808">Transferase</keyword>
<comment type="pathway">
    <text evidence="2 9">Metabolic intermediate biosynthesis; chorismate biosynthesis; chorismate from D-erythrose 4-phosphate and phosphoenolpyruvate: step 6/7.</text>
</comment>
<feature type="binding site" evidence="9">
    <location>
        <position position="168"/>
    </location>
    <ligand>
        <name>3-phosphoshikimate</name>
        <dbReference type="ChEBI" id="CHEBI:145989"/>
    </ligand>
</feature>
<protein>
    <recommendedName>
        <fullName evidence="9">3-phosphoshikimate 1-carboxyvinyltransferase</fullName>
        <ecNumber evidence="9">2.5.1.19</ecNumber>
    </recommendedName>
    <alternativeName>
        <fullName evidence="9">5-enolpyruvylshikimate-3-phosphate synthase</fullName>
        <shortName evidence="9">EPSP synthase</shortName>
        <shortName evidence="9">EPSPS</shortName>
    </alternativeName>
</protein>
<keyword evidence="5 9" id="KW-0028">Amino-acid biosynthesis</keyword>
<evidence type="ECO:0000256" key="5">
    <source>
        <dbReference type="ARBA" id="ARBA00022605"/>
    </source>
</evidence>
<dbReference type="FunFam" id="3.65.10.10:FF:000006">
    <property type="entry name" value="3-phosphoshikimate 1-carboxyvinyltransferase"/>
    <property type="match status" value="1"/>
</dbReference>
<dbReference type="GO" id="GO:0005737">
    <property type="term" value="C:cytoplasm"/>
    <property type="evidence" value="ECO:0007669"/>
    <property type="project" value="UniProtKB-SubCell"/>
</dbReference>
<dbReference type="InterPro" id="IPR006264">
    <property type="entry name" value="EPSP_synthase"/>
</dbReference>
<dbReference type="EMBL" id="CP046457">
    <property type="protein sequence ID" value="QGT99860.1"/>
    <property type="molecule type" value="Genomic_DNA"/>
</dbReference>
<evidence type="ECO:0000256" key="4">
    <source>
        <dbReference type="ARBA" id="ARBA00022490"/>
    </source>
</evidence>
<feature type="binding site" evidence="9">
    <location>
        <position position="341"/>
    </location>
    <ligand>
        <name>3-phosphoshikimate</name>
        <dbReference type="ChEBI" id="CHEBI:145989"/>
    </ligand>
</feature>
<comment type="caution">
    <text evidence="9">Lacks conserved residue(s) required for the propagation of feature annotation.</text>
</comment>
<keyword evidence="7 9" id="KW-0057">Aromatic amino acid biosynthesis</keyword>
<comment type="function">
    <text evidence="1 9">Catalyzes the transfer of the enolpyruvyl moiety of phosphoenolpyruvate (PEP) to the 5-hydroxyl of shikimate-3-phosphate (S3P) to produce enolpyruvyl shikimate-3-phosphate and inorganic phosphate.</text>
</comment>
<feature type="binding site" evidence="9">
    <location>
        <position position="21"/>
    </location>
    <ligand>
        <name>3-phosphoshikimate</name>
        <dbReference type="ChEBI" id="CHEBI:145989"/>
    </ligand>
</feature>
<dbReference type="GO" id="GO:0003866">
    <property type="term" value="F:3-phosphoshikimate 1-carboxyvinyltransferase activity"/>
    <property type="evidence" value="ECO:0007669"/>
    <property type="project" value="UniProtKB-UniRule"/>
</dbReference>